<sequence length="118" mass="13759">MPISPKATRETVQALAGFNDIQMDRFYVVTKEVAKKLVHEDFTITWKQMKANRKIEAIRGIELQLLEDDFPMISEKTFSEIVNWRMTRVVDTQRKYQQTIADACRSGTSRAYDPVRDT</sequence>
<dbReference type="GeneID" id="54284718"/>
<evidence type="ECO:0000313" key="2">
    <source>
        <dbReference type="Proteomes" id="UP000799778"/>
    </source>
</evidence>
<organism evidence="1 2">
    <name type="scientific">Aaosphaeria arxii CBS 175.79</name>
    <dbReference type="NCBI Taxonomy" id="1450172"/>
    <lineage>
        <taxon>Eukaryota</taxon>
        <taxon>Fungi</taxon>
        <taxon>Dikarya</taxon>
        <taxon>Ascomycota</taxon>
        <taxon>Pezizomycotina</taxon>
        <taxon>Dothideomycetes</taxon>
        <taxon>Pleosporomycetidae</taxon>
        <taxon>Pleosporales</taxon>
        <taxon>Pleosporales incertae sedis</taxon>
        <taxon>Aaosphaeria</taxon>
    </lineage>
</organism>
<dbReference type="OrthoDB" id="3799196at2759"/>
<evidence type="ECO:0000313" key="1">
    <source>
        <dbReference type="EMBL" id="KAF2020332.1"/>
    </source>
</evidence>
<proteinExistence type="predicted"/>
<keyword evidence="2" id="KW-1185">Reference proteome</keyword>
<name>A0A6A5Y454_9PLEO</name>
<dbReference type="AlphaFoldDB" id="A0A6A5Y454"/>
<protein>
    <submittedName>
        <fullName evidence="1">Uncharacterized protein</fullName>
    </submittedName>
</protein>
<dbReference type="Proteomes" id="UP000799778">
    <property type="component" value="Unassembled WGS sequence"/>
</dbReference>
<dbReference type="RefSeq" id="XP_033388671.1">
    <property type="nucleotide sequence ID" value="XM_033527321.1"/>
</dbReference>
<gene>
    <name evidence="1" type="ORF">BU24DRAFT_419872</name>
</gene>
<dbReference type="EMBL" id="ML978067">
    <property type="protein sequence ID" value="KAF2020332.1"/>
    <property type="molecule type" value="Genomic_DNA"/>
</dbReference>
<reference evidence="1" key="1">
    <citation type="journal article" date="2020" name="Stud. Mycol.">
        <title>101 Dothideomycetes genomes: a test case for predicting lifestyles and emergence of pathogens.</title>
        <authorList>
            <person name="Haridas S."/>
            <person name="Albert R."/>
            <person name="Binder M."/>
            <person name="Bloem J."/>
            <person name="Labutti K."/>
            <person name="Salamov A."/>
            <person name="Andreopoulos B."/>
            <person name="Baker S."/>
            <person name="Barry K."/>
            <person name="Bills G."/>
            <person name="Bluhm B."/>
            <person name="Cannon C."/>
            <person name="Castanera R."/>
            <person name="Culley D."/>
            <person name="Daum C."/>
            <person name="Ezra D."/>
            <person name="Gonzalez J."/>
            <person name="Henrissat B."/>
            <person name="Kuo A."/>
            <person name="Liang C."/>
            <person name="Lipzen A."/>
            <person name="Lutzoni F."/>
            <person name="Magnuson J."/>
            <person name="Mondo S."/>
            <person name="Nolan M."/>
            <person name="Ohm R."/>
            <person name="Pangilinan J."/>
            <person name="Park H.-J."/>
            <person name="Ramirez L."/>
            <person name="Alfaro M."/>
            <person name="Sun H."/>
            <person name="Tritt A."/>
            <person name="Yoshinaga Y."/>
            <person name="Zwiers L.-H."/>
            <person name="Turgeon B."/>
            <person name="Goodwin S."/>
            <person name="Spatafora J."/>
            <person name="Crous P."/>
            <person name="Grigoriev I."/>
        </authorList>
    </citation>
    <scope>NUCLEOTIDE SEQUENCE</scope>
    <source>
        <strain evidence="1">CBS 175.79</strain>
    </source>
</reference>
<accession>A0A6A5Y454</accession>